<dbReference type="PANTHER" id="PTHR31747:SF3">
    <property type="entry name" value="PROTEIN LSD1"/>
    <property type="match status" value="1"/>
</dbReference>
<organism evidence="2">
    <name type="scientific">Chromera velia CCMP2878</name>
    <dbReference type="NCBI Taxonomy" id="1169474"/>
    <lineage>
        <taxon>Eukaryota</taxon>
        <taxon>Sar</taxon>
        <taxon>Alveolata</taxon>
        <taxon>Colpodellida</taxon>
        <taxon>Chromeraceae</taxon>
        <taxon>Chromera</taxon>
    </lineage>
</organism>
<reference evidence="2" key="1">
    <citation type="submission" date="2014-11" db="EMBL/GenBank/DDBJ databases">
        <authorList>
            <person name="Otto D Thomas"/>
            <person name="Naeem Raeece"/>
        </authorList>
    </citation>
    <scope>NUCLEOTIDE SEQUENCE</scope>
</reference>
<gene>
    <name evidence="2" type="ORF">Cvel_23962</name>
</gene>
<dbReference type="InterPro" id="IPR040319">
    <property type="entry name" value="LSD1-like"/>
</dbReference>
<proteinExistence type="predicted"/>
<accession>A0A0G4GYS5</accession>
<dbReference type="AlphaFoldDB" id="A0A0G4GYS5"/>
<sequence>MAAKQDHLRAGDPSPTFFVENPDGTMDVAGVENVPMPSGKARLRCYNCQLLLEYDSAAAYVQCFTCRTMNAVVAESETGGKVLSMLCAVCGTTNLAPYGVPYVRCGTCGTISQVSHVYQTGGLPDDGSQGNQARMGGVGGGGGGAAAGNFAQQQQRGGGGGRGGHHGRGQGQGR</sequence>
<evidence type="ECO:0008006" key="3">
    <source>
        <dbReference type="Google" id="ProtNLM"/>
    </source>
</evidence>
<dbReference type="EMBL" id="CDMZ01001696">
    <property type="protein sequence ID" value="CEM36362.1"/>
    <property type="molecule type" value="Genomic_DNA"/>
</dbReference>
<feature type="region of interest" description="Disordered" evidence="1">
    <location>
        <begin position="122"/>
        <end position="174"/>
    </location>
</feature>
<evidence type="ECO:0000256" key="1">
    <source>
        <dbReference type="SAM" id="MobiDB-lite"/>
    </source>
</evidence>
<dbReference type="PhylomeDB" id="A0A0G4GYS5"/>
<feature type="compositionally biased region" description="Gly residues" evidence="1">
    <location>
        <begin position="136"/>
        <end position="146"/>
    </location>
</feature>
<dbReference type="VEuPathDB" id="CryptoDB:Cvel_23962"/>
<protein>
    <recommendedName>
        <fullName evidence="3">Zinc finger LSD1-type domain-containing protein</fullName>
    </recommendedName>
</protein>
<evidence type="ECO:0000313" key="2">
    <source>
        <dbReference type="EMBL" id="CEM36362.1"/>
    </source>
</evidence>
<dbReference type="PANTHER" id="PTHR31747">
    <property type="entry name" value="PROTEIN LSD1"/>
    <property type="match status" value="1"/>
</dbReference>
<name>A0A0G4GYS5_9ALVE</name>